<keyword evidence="6" id="KW-0175">Coiled coil</keyword>
<evidence type="ECO:0000256" key="6">
    <source>
        <dbReference type="SAM" id="Coils"/>
    </source>
</evidence>
<proteinExistence type="inferred from homology"/>
<feature type="compositionally biased region" description="Basic residues" evidence="7">
    <location>
        <begin position="1"/>
        <end position="10"/>
    </location>
</feature>
<dbReference type="GO" id="GO:0016556">
    <property type="term" value="P:mRNA modification"/>
    <property type="evidence" value="ECO:0007669"/>
    <property type="project" value="InterPro"/>
</dbReference>
<evidence type="ECO:0000256" key="7">
    <source>
        <dbReference type="SAM" id="MobiDB-lite"/>
    </source>
</evidence>
<keyword evidence="4" id="KW-0508">mRNA splicing</keyword>
<dbReference type="Pfam" id="PF17098">
    <property type="entry name" value="Wtap"/>
    <property type="match status" value="1"/>
</dbReference>
<feature type="coiled-coil region" evidence="6">
    <location>
        <begin position="45"/>
        <end position="113"/>
    </location>
</feature>
<keyword evidence="5" id="KW-0539">Nucleus</keyword>
<keyword evidence="3" id="KW-0507">mRNA processing</keyword>
<reference evidence="8 9" key="1">
    <citation type="journal article" date="2018" name="New Phytol.">
        <title>Phylogenomics of Endogonaceae and evolution of mycorrhizas within Mucoromycota.</title>
        <authorList>
            <person name="Chang Y."/>
            <person name="Desiro A."/>
            <person name="Na H."/>
            <person name="Sandor L."/>
            <person name="Lipzen A."/>
            <person name="Clum A."/>
            <person name="Barry K."/>
            <person name="Grigoriev I.V."/>
            <person name="Martin F.M."/>
            <person name="Stajich J.E."/>
            <person name="Smith M.E."/>
            <person name="Bonito G."/>
            <person name="Spatafora J.W."/>
        </authorList>
    </citation>
    <scope>NUCLEOTIDE SEQUENCE [LARGE SCALE GENOMIC DNA]</scope>
    <source>
        <strain evidence="8 9">AD002</strain>
    </source>
</reference>
<dbReference type="PANTHER" id="PTHR15217:SF0">
    <property type="entry name" value="PRE-MRNA-SPLICING REGULATOR WTAP"/>
    <property type="match status" value="1"/>
</dbReference>
<evidence type="ECO:0000256" key="3">
    <source>
        <dbReference type="ARBA" id="ARBA00022664"/>
    </source>
</evidence>
<evidence type="ECO:0000256" key="4">
    <source>
        <dbReference type="ARBA" id="ARBA00023187"/>
    </source>
</evidence>
<dbReference type="GO" id="GO:0005634">
    <property type="term" value="C:nucleus"/>
    <property type="evidence" value="ECO:0007669"/>
    <property type="project" value="UniProtKB-SubCell"/>
</dbReference>
<feature type="compositionally biased region" description="Basic and acidic residues" evidence="7">
    <location>
        <begin position="217"/>
        <end position="291"/>
    </location>
</feature>
<feature type="region of interest" description="Disordered" evidence="7">
    <location>
        <begin position="1"/>
        <end position="42"/>
    </location>
</feature>
<dbReference type="InterPro" id="IPR033757">
    <property type="entry name" value="WTAP"/>
</dbReference>
<dbReference type="Proteomes" id="UP000274822">
    <property type="component" value="Unassembled WGS sequence"/>
</dbReference>
<evidence type="ECO:0000313" key="9">
    <source>
        <dbReference type="Proteomes" id="UP000274822"/>
    </source>
</evidence>
<evidence type="ECO:0000313" key="8">
    <source>
        <dbReference type="EMBL" id="RUS27750.1"/>
    </source>
</evidence>
<feature type="coiled-coil region" evidence="6">
    <location>
        <begin position="152"/>
        <end position="207"/>
    </location>
</feature>
<feature type="region of interest" description="Disordered" evidence="7">
    <location>
        <begin position="212"/>
        <end position="291"/>
    </location>
</feature>
<evidence type="ECO:0000256" key="1">
    <source>
        <dbReference type="ARBA" id="ARBA00004123"/>
    </source>
</evidence>
<keyword evidence="9" id="KW-1185">Reference proteome</keyword>
<evidence type="ECO:0000256" key="5">
    <source>
        <dbReference type="ARBA" id="ARBA00023242"/>
    </source>
</evidence>
<accession>A0A433QD97</accession>
<dbReference type="PANTHER" id="PTHR15217">
    <property type="entry name" value="WILMS' TUMOR 1-ASSOCIATING PROTEIN"/>
    <property type="match status" value="1"/>
</dbReference>
<evidence type="ECO:0000256" key="2">
    <source>
        <dbReference type="ARBA" id="ARBA00010313"/>
    </source>
</evidence>
<feature type="compositionally biased region" description="Polar residues" evidence="7">
    <location>
        <begin position="14"/>
        <end position="42"/>
    </location>
</feature>
<dbReference type="GO" id="GO:0000381">
    <property type="term" value="P:regulation of alternative mRNA splicing, via spliceosome"/>
    <property type="evidence" value="ECO:0007669"/>
    <property type="project" value="InterPro"/>
</dbReference>
<dbReference type="AlphaFoldDB" id="A0A433QD97"/>
<sequence length="291" mass="33254">MAALAPKKRRLSDPSKNFASFQQPTDNSVSRSSAPSLTQDSTTRAHALSIQLAKKEEEIHNLLSELHSLSQTLNPDAESLKKKFLDPAINTLFRAMRKELEDKDATISDLRNELEGVKFTPSSITGKKLIAKCKALRLENEELGRQLRQGRVEQYEIELALQRRLIEELKGNIGEPEALVVSLDAEMERIQETVFALQARCDRYERQFGILPADDEERGRGGHDEPEERARRRPDEDEPCDREGSRPPSMRHEDRRRDQSEEREAAMEGVDDDRREEGEVEDIGHMLGEDR</sequence>
<dbReference type="GO" id="GO:0008380">
    <property type="term" value="P:RNA splicing"/>
    <property type="evidence" value="ECO:0007669"/>
    <property type="project" value="UniProtKB-KW"/>
</dbReference>
<comment type="caution">
    <text evidence="8">The sequence shown here is derived from an EMBL/GenBank/DDBJ whole genome shotgun (WGS) entry which is preliminary data.</text>
</comment>
<protein>
    <submittedName>
        <fullName evidence="8">Uncharacterized protein</fullName>
    </submittedName>
</protein>
<comment type="similarity">
    <text evidence="2">Belongs to the fl(2)d family.</text>
</comment>
<comment type="subcellular location">
    <subcellularLocation>
        <location evidence="1">Nucleus</location>
    </subcellularLocation>
</comment>
<name>A0A433QD97_9FUNG</name>
<dbReference type="EMBL" id="RBNJ01007849">
    <property type="protein sequence ID" value="RUS27750.1"/>
    <property type="molecule type" value="Genomic_DNA"/>
</dbReference>
<organism evidence="8 9">
    <name type="scientific">Jimgerdemannia flammicorona</name>
    <dbReference type="NCBI Taxonomy" id="994334"/>
    <lineage>
        <taxon>Eukaryota</taxon>
        <taxon>Fungi</taxon>
        <taxon>Fungi incertae sedis</taxon>
        <taxon>Mucoromycota</taxon>
        <taxon>Mucoromycotina</taxon>
        <taxon>Endogonomycetes</taxon>
        <taxon>Endogonales</taxon>
        <taxon>Endogonaceae</taxon>
        <taxon>Jimgerdemannia</taxon>
    </lineage>
</organism>
<gene>
    <name evidence="8" type="ORF">BC938DRAFT_482797</name>
</gene>
<dbReference type="GO" id="GO:0006397">
    <property type="term" value="P:mRNA processing"/>
    <property type="evidence" value="ECO:0007669"/>
    <property type="project" value="UniProtKB-KW"/>
</dbReference>